<proteinExistence type="predicted"/>
<dbReference type="PANTHER" id="PTHR43382:SF2">
    <property type="entry name" value="BIFUNCTIONAL GLUTAMATE_PROLINE--TRNA LIGASE"/>
    <property type="match status" value="1"/>
</dbReference>
<evidence type="ECO:0000313" key="2">
    <source>
        <dbReference type="Proteomes" id="UP000315217"/>
    </source>
</evidence>
<keyword evidence="1" id="KW-0436">Ligase</keyword>
<dbReference type="GO" id="GO:0006433">
    <property type="term" value="P:prolyl-tRNA aminoacylation"/>
    <property type="evidence" value="ECO:0007669"/>
    <property type="project" value="InterPro"/>
</dbReference>
<name>A0A537LP29_9BACT</name>
<evidence type="ECO:0000313" key="1">
    <source>
        <dbReference type="EMBL" id="TMJ09755.1"/>
    </source>
</evidence>
<dbReference type="Proteomes" id="UP000315217">
    <property type="component" value="Unassembled WGS sequence"/>
</dbReference>
<dbReference type="InterPro" id="IPR004499">
    <property type="entry name" value="Pro-tRNA-ligase_IIa_arc-type"/>
</dbReference>
<dbReference type="PANTHER" id="PTHR43382">
    <property type="entry name" value="PROLYL-TRNA SYNTHETASE"/>
    <property type="match status" value="1"/>
</dbReference>
<dbReference type="GO" id="GO:0005737">
    <property type="term" value="C:cytoplasm"/>
    <property type="evidence" value="ECO:0007669"/>
    <property type="project" value="InterPro"/>
</dbReference>
<sequence length="68" mass="7888">MTEREASQIPKKDENFSEWYTAVALKAELADYSPVRGFMAIRPYGYALWEGMQAWLDRRFKDTGHVSA</sequence>
<dbReference type="GO" id="GO:0017101">
    <property type="term" value="C:aminoacyl-tRNA synthetase multienzyme complex"/>
    <property type="evidence" value="ECO:0007669"/>
    <property type="project" value="TreeGrafter"/>
</dbReference>
<protein>
    <submittedName>
        <fullName evidence="1">Proline--tRNA ligase</fullName>
        <ecNumber evidence="1">6.1.1.15</ecNumber>
    </submittedName>
</protein>
<dbReference type="InterPro" id="IPR045864">
    <property type="entry name" value="aa-tRNA-synth_II/BPL/LPL"/>
</dbReference>
<dbReference type="EMBL" id="VBAI01000149">
    <property type="protein sequence ID" value="TMJ09755.1"/>
    <property type="molecule type" value="Genomic_DNA"/>
</dbReference>
<reference evidence="1 2" key="1">
    <citation type="journal article" date="2019" name="Nat. Microbiol.">
        <title>Mediterranean grassland soil C-N compound turnover is dependent on rainfall and depth, and is mediated by genomically divergent microorganisms.</title>
        <authorList>
            <person name="Diamond S."/>
            <person name="Andeer P.F."/>
            <person name="Li Z."/>
            <person name="Crits-Christoph A."/>
            <person name="Burstein D."/>
            <person name="Anantharaman K."/>
            <person name="Lane K.R."/>
            <person name="Thomas B.C."/>
            <person name="Pan C."/>
            <person name="Northen T.R."/>
            <person name="Banfield J.F."/>
        </authorList>
    </citation>
    <scope>NUCLEOTIDE SEQUENCE [LARGE SCALE GENOMIC DNA]</scope>
    <source>
        <strain evidence="1">NP_1</strain>
    </source>
</reference>
<dbReference type="AlphaFoldDB" id="A0A537LP29"/>
<dbReference type="EC" id="6.1.1.15" evidence="1"/>
<organism evidence="1 2">
    <name type="scientific">Candidatus Segetimicrobium genomatis</name>
    <dbReference type="NCBI Taxonomy" id="2569760"/>
    <lineage>
        <taxon>Bacteria</taxon>
        <taxon>Bacillati</taxon>
        <taxon>Candidatus Sysuimicrobiota</taxon>
        <taxon>Candidatus Sysuimicrobiia</taxon>
        <taxon>Candidatus Sysuimicrobiales</taxon>
        <taxon>Candidatus Segetimicrobiaceae</taxon>
        <taxon>Candidatus Segetimicrobium</taxon>
    </lineage>
</organism>
<gene>
    <name evidence="1" type="ORF">E6G98_08655</name>
</gene>
<dbReference type="Gene3D" id="3.30.930.10">
    <property type="entry name" value="Bira Bifunctional Protein, Domain 2"/>
    <property type="match status" value="1"/>
</dbReference>
<dbReference type="GO" id="GO:0004827">
    <property type="term" value="F:proline-tRNA ligase activity"/>
    <property type="evidence" value="ECO:0007669"/>
    <property type="project" value="UniProtKB-EC"/>
</dbReference>
<feature type="non-terminal residue" evidence="1">
    <location>
        <position position="68"/>
    </location>
</feature>
<dbReference type="SUPFAM" id="SSF55681">
    <property type="entry name" value="Class II aaRS and biotin synthetases"/>
    <property type="match status" value="1"/>
</dbReference>
<dbReference type="GO" id="GO:0005524">
    <property type="term" value="F:ATP binding"/>
    <property type="evidence" value="ECO:0007669"/>
    <property type="project" value="InterPro"/>
</dbReference>
<accession>A0A537LP29</accession>
<comment type="caution">
    <text evidence="1">The sequence shown here is derived from an EMBL/GenBank/DDBJ whole genome shotgun (WGS) entry which is preliminary data.</text>
</comment>